<keyword evidence="3" id="KW-1185">Reference proteome</keyword>
<sequence length="259" mass="27069">MDTVDFTDSNLDFFADVPILLPPASELSVCAEFSGCPVVLKEAISELFVSPQLSCHNHRGHSSIRCAPGEGSCSLLFVGSTHLRTLPLLPSPIITTSSALPFSAPLFPGSPSAHPQPTISALGSLRVCQSSLASWLEDPLSLPPASESHTPPRPINPAAPPWFPAPSSPPWPVSPPAPSGSIRLPRPSDSSLVSRRPSAASGLYSTPSVGSTMGHLHGCRLGPSASSCSKSLLSPSWLLLFPPLFLPPSSLPWTSSSFA</sequence>
<name>A0ABQ8LH54_LABRO</name>
<dbReference type="EMBL" id="JACTAM010000023">
    <property type="protein sequence ID" value="KAI2650018.1"/>
    <property type="molecule type" value="Genomic_DNA"/>
</dbReference>
<proteinExistence type="predicted"/>
<evidence type="ECO:0000313" key="2">
    <source>
        <dbReference type="EMBL" id="KAI2650018.1"/>
    </source>
</evidence>
<protein>
    <submittedName>
        <fullName evidence="2">Streptococcal surface protein B</fullName>
    </submittedName>
</protein>
<accession>A0ABQ8LH54</accession>
<evidence type="ECO:0000256" key="1">
    <source>
        <dbReference type="SAM" id="MobiDB-lite"/>
    </source>
</evidence>
<comment type="caution">
    <text evidence="2">The sequence shown here is derived from an EMBL/GenBank/DDBJ whole genome shotgun (WGS) entry which is preliminary data.</text>
</comment>
<dbReference type="Proteomes" id="UP000830375">
    <property type="component" value="Unassembled WGS sequence"/>
</dbReference>
<reference evidence="2 3" key="1">
    <citation type="submission" date="2022-01" db="EMBL/GenBank/DDBJ databases">
        <title>A high-quality chromosome-level genome assembly of rohu carp, Labeo rohita.</title>
        <authorList>
            <person name="Arick M.A. II"/>
            <person name="Hsu C.-Y."/>
            <person name="Magbanua Z."/>
            <person name="Pechanova O."/>
            <person name="Grover C."/>
            <person name="Miller E."/>
            <person name="Thrash A."/>
            <person name="Ezzel L."/>
            <person name="Alam S."/>
            <person name="Benzie J."/>
            <person name="Hamilton M."/>
            <person name="Karsi A."/>
            <person name="Lawrence M.L."/>
            <person name="Peterson D.G."/>
        </authorList>
    </citation>
    <scope>NUCLEOTIDE SEQUENCE [LARGE SCALE GENOMIC DNA]</scope>
    <source>
        <strain evidence="3">BAU-BD-2019</strain>
        <tissue evidence="2">Blood</tissue>
    </source>
</reference>
<evidence type="ECO:0000313" key="3">
    <source>
        <dbReference type="Proteomes" id="UP000830375"/>
    </source>
</evidence>
<organism evidence="2 3">
    <name type="scientific">Labeo rohita</name>
    <name type="common">Indian major carp</name>
    <name type="synonym">Cyprinus rohita</name>
    <dbReference type="NCBI Taxonomy" id="84645"/>
    <lineage>
        <taxon>Eukaryota</taxon>
        <taxon>Metazoa</taxon>
        <taxon>Chordata</taxon>
        <taxon>Craniata</taxon>
        <taxon>Vertebrata</taxon>
        <taxon>Euteleostomi</taxon>
        <taxon>Actinopterygii</taxon>
        <taxon>Neopterygii</taxon>
        <taxon>Teleostei</taxon>
        <taxon>Ostariophysi</taxon>
        <taxon>Cypriniformes</taxon>
        <taxon>Cyprinidae</taxon>
        <taxon>Labeoninae</taxon>
        <taxon>Labeonini</taxon>
        <taxon>Labeo</taxon>
    </lineage>
</organism>
<gene>
    <name evidence="2" type="ORF">H4Q32_016108</name>
</gene>
<feature type="region of interest" description="Disordered" evidence="1">
    <location>
        <begin position="173"/>
        <end position="207"/>
    </location>
</feature>